<protein>
    <submittedName>
        <fullName evidence="1">Uncharacterized protein</fullName>
    </submittedName>
</protein>
<evidence type="ECO:0000313" key="2">
    <source>
        <dbReference type="Proteomes" id="UP000190906"/>
    </source>
</evidence>
<dbReference type="EMBL" id="MUAJ01000033">
    <property type="protein sequence ID" value="OOR10021.1"/>
    <property type="molecule type" value="Genomic_DNA"/>
</dbReference>
<evidence type="ECO:0000313" key="1">
    <source>
        <dbReference type="EMBL" id="OOR10021.1"/>
    </source>
</evidence>
<sequence>MCRSAFDYYYITSKQYTKIHGYRLEIPRCYIIFLKDSLIVRKIGISCEVIKSLFFSFFYNTLMLIQ</sequence>
<proteinExistence type="predicted"/>
<reference evidence="1 2" key="1">
    <citation type="submission" date="2017-01" db="EMBL/GenBank/DDBJ databases">
        <title>Bacillus cereus isolates.</title>
        <authorList>
            <person name="Beno S.M."/>
        </authorList>
    </citation>
    <scope>NUCLEOTIDE SEQUENCE [LARGE SCALE GENOMIC DNA]</scope>
    <source>
        <strain evidence="1 2">FSL H8-0485</strain>
    </source>
</reference>
<name>A0A1S9TKB2_BACCE</name>
<comment type="caution">
    <text evidence="1">The sequence shown here is derived from an EMBL/GenBank/DDBJ whole genome shotgun (WGS) entry which is preliminary data.</text>
</comment>
<dbReference type="AlphaFoldDB" id="A0A1S9TKB2"/>
<dbReference type="Proteomes" id="UP000190906">
    <property type="component" value="Unassembled WGS sequence"/>
</dbReference>
<organism evidence="1 2">
    <name type="scientific">Bacillus cereus</name>
    <dbReference type="NCBI Taxonomy" id="1396"/>
    <lineage>
        <taxon>Bacteria</taxon>
        <taxon>Bacillati</taxon>
        <taxon>Bacillota</taxon>
        <taxon>Bacilli</taxon>
        <taxon>Bacillales</taxon>
        <taxon>Bacillaceae</taxon>
        <taxon>Bacillus</taxon>
        <taxon>Bacillus cereus group</taxon>
    </lineage>
</organism>
<accession>A0A1S9TKB2</accession>
<gene>
    <name evidence="1" type="ORF">BW897_24555</name>
</gene>